<dbReference type="Gene3D" id="3.30.70.1730">
    <property type="match status" value="1"/>
</dbReference>
<accession>A0A7S8E8G2</accession>
<reference evidence="6 7" key="1">
    <citation type="submission" date="2020-02" db="EMBL/GenBank/DDBJ databases">
        <authorList>
            <person name="Zheng R.K."/>
            <person name="Sun C.M."/>
        </authorList>
    </citation>
    <scope>NUCLEOTIDE SEQUENCE [LARGE SCALE GENOMIC DNA]</scope>
    <source>
        <strain evidence="7">rifampicinis</strain>
    </source>
</reference>
<evidence type="ECO:0000256" key="1">
    <source>
        <dbReference type="ARBA" id="ARBA00008889"/>
    </source>
</evidence>
<dbReference type="AlphaFoldDB" id="A0A7S8E8G2"/>
<comment type="subunit">
    <text evidence="5">Part of the ribosomal stalk of the 50S ribosomal subunit. The N-terminus interacts with L11 and the large rRNA to form the base of the stalk. The C-terminus forms an elongated spine to which L12 dimers bind in a sequential fashion forming a multimeric L10(L12)X complex.</text>
</comment>
<gene>
    <name evidence="5" type="primary">rplJ</name>
    <name evidence="6" type="ORF">G4Y79_21940</name>
</gene>
<dbReference type="RefSeq" id="WP_195170383.1">
    <property type="nucleotide sequence ID" value="NZ_CP062983.1"/>
</dbReference>
<dbReference type="InterPro" id="IPR022973">
    <property type="entry name" value="Ribosomal_uL10_bac"/>
</dbReference>
<name>A0A7S8E8G2_9CHLR</name>
<dbReference type="GO" id="GO:1990904">
    <property type="term" value="C:ribonucleoprotein complex"/>
    <property type="evidence" value="ECO:0007669"/>
    <property type="project" value="UniProtKB-KW"/>
</dbReference>
<keyword evidence="5" id="KW-0694">RNA-binding</keyword>
<protein>
    <recommendedName>
        <fullName evidence="4 5">Large ribosomal subunit protein uL10</fullName>
    </recommendedName>
</protein>
<dbReference type="KEGG" id="pmet:G4Y79_21940"/>
<dbReference type="Gene3D" id="6.10.250.290">
    <property type="match status" value="1"/>
</dbReference>
<evidence type="ECO:0000313" key="6">
    <source>
        <dbReference type="EMBL" id="QPC82314.1"/>
    </source>
</evidence>
<evidence type="ECO:0000256" key="2">
    <source>
        <dbReference type="ARBA" id="ARBA00022980"/>
    </source>
</evidence>
<proteinExistence type="inferred from homology"/>
<dbReference type="Pfam" id="PF00466">
    <property type="entry name" value="Ribosomal_L10"/>
    <property type="match status" value="1"/>
</dbReference>
<evidence type="ECO:0000256" key="3">
    <source>
        <dbReference type="ARBA" id="ARBA00023274"/>
    </source>
</evidence>
<organism evidence="6 7">
    <name type="scientific">Phototrophicus methaneseepsis</name>
    <dbReference type="NCBI Taxonomy" id="2710758"/>
    <lineage>
        <taxon>Bacteria</taxon>
        <taxon>Bacillati</taxon>
        <taxon>Chloroflexota</taxon>
        <taxon>Candidatus Thermofontia</taxon>
        <taxon>Phototrophicales</taxon>
        <taxon>Phototrophicaceae</taxon>
        <taxon>Phototrophicus</taxon>
    </lineage>
</organism>
<dbReference type="InterPro" id="IPR047865">
    <property type="entry name" value="Ribosomal_uL10_bac_type"/>
</dbReference>
<comment type="similarity">
    <text evidence="1 5">Belongs to the universal ribosomal protein uL10 family.</text>
</comment>
<dbReference type="GO" id="GO:0070180">
    <property type="term" value="F:large ribosomal subunit rRNA binding"/>
    <property type="evidence" value="ECO:0007669"/>
    <property type="project" value="UniProtKB-UniRule"/>
</dbReference>
<dbReference type="Proteomes" id="UP000594468">
    <property type="component" value="Chromosome"/>
</dbReference>
<dbReference type="PANTHER" id="PTHR11560">
    <property type="entry name" value="39S RIBOSOMAL PROTEIN L10, MITOCHONDRIAL"/>
    <property type="match status" value="1"/>
</dbReference>
<keyword evidence="7" id="KW-1185">Reference proteome</keyword>
<keyword evidence="3 5" id="KW-0687">Ribonucleoprotein</keyword>
<evidence type="ECO:0000313" key="7">
    <source>
        <dbReference type="Proteomes" id="UP000594468"/>
    </source>
</evidence>
<dbReference type="InterPro" id="IPR043141">
    <property type="entry name" value="Ribosomal_uL10-like_sf"/>
</dbReference>
<dbReference type="HAMAP" id="MF_00362">
    <property type="entry name" value="Ribosomal_uL10"/>
    <property type="match status" value="1"/>
</dbReference>
<keyword evidence="2 5" id="KW-0689">Ribosomal protein</keyword>
<dbReference type="SUPFAM" id="SSF160369">
    <property type="entry name" value="Ribosomal protein L10-like"/>
    <property type="match status" value="1"/>
</dbReference>
<dbReference type="CDD" id="cd05797">
    <property type="entry name" value="Ribosomal_L10"/>
    <property type="match status" value="1"/>
</dbReference>
<dbReference type="InterPro" id="IPR001790">
    <property type="entry name" value="Ribosomal_uL10"/>
</dbReference>
<dbReference type="GO" id="GO:0005840">
    <property type="term" value="C:ribosome"/>
    <property type="evidence" value="ECO:0007669"/>
    <property type="project" value="UniProtKB-KW"/>
</dbReference>
<sequence length="194" mass="20687">MAISRSRKEDLVAQYVDLLEASNGISIVRTQGMSVPRVQTLRKVILDAGGQYVVAKNTLITKAMEQKGWIVPEELLAGPTGIVFGKDNFPGVVKAILGHIKDVDLPEEQFSLSGGVLGGSDIFGADRVEAISNMPTLPELQAQILGLLVQPAQNLVSVLHAANGGIVNVLQAADTQVLNVLQAWLQKREQEGAA</sequence>
<evidence type="ECO:0000256" key="5">
    <source>
        <dbReference type="HAMAP-Rule" id="MF_00362"/>
    </source>
</evidence>
<keyword evidence="5" id="KW-0699">rRNA-binding</keyword>
<dbReference type="NCBIfam" id="NF000955">
    <property type="entry name" value="PRK00099.1-1"/>
    <property type="match status" value="1"/>
</dbReference>
<comment type="function">
    <text evidence="5">Forms part of the ribosomal stalk, playing a central role in the interaction of the ribosome with GTP-bound translation factors.</text>
</comment>
<evidence type="ECO:0000256" key="4">
    <source>
        <dbReference type="ARBA" id="ARBA00035202"/>
    </source>
</evidence>
<dbReference type="EMBL" id="CP062983">
    <property type="protein sequence ID" value="QPC82314.1"/>
    <property type="molecule type" value="Genomic_DNA"/>
</dbReference>
<dbReference type="GO" id="GO:0006412">
    <property type="term" value="P:translation"/>
    <property type="evidence" value="ECO:0007669"/>
    <property type="project" value="UniProtKB-UniRule"/>
</dbReference>